<organism evidence="1 2">
    <name type="scientific">Massilimicrobiota timonensis</name>
    <dbReference type="NCBI Taxonomy" id="1776392"/>
    <lineage>
        <taxon>Bacteria</taxon>
        <taxon>Bacillati</taxon>
        <taxon>Bacillota</taxon>
        <taxon>Erysipelotrichia</taxon>
        <taxon>Erysipelotrichales</taxon>
        <taxon>Erysipelotrichaceae</taxon>
        <taxon>Massilimicrobiota</taxon>
    </lineage>
</organism>
<accession>A0A1Y4T0E8</accession>
<evidence type="ECO:0000313" key="1">
    <source>
        <dbReference type="EMBL" id="OUQ34661.1"/>
    </source>
</evidence>
<dbReference type="Pfam" id="PF12687">
    <property type="entry name" value="DUF3801"/>
    <property type="match status" value="1"/>
</dbReference>
<keyword evidence="2" id="KW-1185">Reference proteome</keyword>
<gene>
    <name evidence="1" type="ORF">B5E75_05865</name>
</gene>
<name>A0A1Y4T0E8_9FIRM</name>
<dbReference type="Proteomes" id="UP000195305">
    <property type="component" value="Unassembled WGS sequence"/>
</dbReference>
<dbReference type="OrthoDB" id="9811478at2"/>
<protein>
    <recommendedName>
        <fullName evidence="3">Conjugal transfer protein</fullName>
    </recommendedName>
</protein>
<evidence type="ECO:0000313" key="2">
    <source>
        <dbReference type="Proteomes" id="UP000195305"/>
    </source>
</evidence>
<comment type="caution">
    <text evidence="1">The sequence shown here is derived from an EMBL/GenBank/DDBJ whole genome shotgun (WGS) entry which is preliminary data.</text>
</comment>
<dbReference type="RefSeq" id="WP_087357840.1">
    <property type="nucleotide sequence ID" value="NZ_NFLJ01000014.1"/>
</dbReference>
<dbReference type="EMBL" id="NFLJ01000014">
    <property type="protein sequence ID" value="OUQ34661.1"/>
    <property type="molecule type" value="Genomic_DNA"/>
</dbReference>
<evidence type="ECO:0008006" key="3">
    <source>
        <dbReference type="Google" id="ProtNLM"/>
    </source>
</evidence>
<dbReference type="InterPro" id="IPR024234">
    <property type="entry name" value="DUF3801"/>
</dbReference>
<sequence>MQEEVENRTFNLVISTSKLSARTMWVGWQNIHRNRKQMKMNKRIEKANNPQKKTVKQLMKESKHLSNIEISETDISGFERFARKHHIDYEIKKDDGVEPPKYLVFFKSKDSKDMSKAFKEYLSSVMEKDERKSALSELRKMVEKVKSIPRKVRNKDKEQSL</sequence>
<proteinExistence type="predicted"/>
<dbReference type="AlphaFoldDB" id="A0A1Y4T0E8"/>
<reference evidence="1 2" key="1">
    <citation type="journal article" date="2018" name="BMC Genomics">
        <title>Whole genome sequencing and function prediction of 133 gut anaerobes isolated from chicken caecum in pure cultures.</title>
        <authorList>
            <person name="Medvecky M."/>
            <person name="Cejkova D."/>
            <person name="Polansky O."/>
            <person name="Karasova D."/>
            <person name="Kubasova T."/>
            <person name="Cizek A."/>
            <person name="Rychlik I."/>
        </authorList>
    </citation>
    <scope>NUCLEOTIDE SEQUENCE [LARGE SCALE GENOMIC DNA]</scope>
    <source>
        <strain evidence="1 2">An13</strain>
    </source>
</reference>